<dbReference type="InterPro" id="IPR056509">
    <property type="entry name" value="Imm33-like"/>
</dbReference>
<sequence length="90" mass="10229">MVGFALSRPRELEPLNALRHPIAGSSNGWFVWRGPAIPQEDDKFFAPLHVEHLDDYAPQLEPYLALPPGWGVVLAPDYEDVWYDETLLDV</sequence>
<dbReference type="EMBL" id="LT607750">
    <property type="protein sequence ID" value="SCG57178.1"/>
    <property type="molecule type" value="Genomic_DNA"/>
</dbReference>
<reference evidence="2 3" key="1">
    <citation type="submission" date="2016-06" db="EMBL/GenBank/DDBJ databases">
        <authorList>
            <person name="Kjaerup R.B."/>
            <person name="Dalgaard T.S."/>
            <person name="Juul-Madsen H.R."/>
        </authorList>
    </citation>
    <scope>NUCLEOTIDE SEQUENCE [LARGE SCALE GENOMIC DNA]</scope>
    <source>
        <strain evidence="2 3">DSM 43904</strain>
    </source>
</reference>
<feature type="domain" description="Imm33-like" evidence="1">
    <location>
        <begin position="2"/>
        <end position="84"/>
    </location>
</feature>
<accession>A0A1C5IFG0</accession>
<dbReference type="AlphaFoldDB" id="A0A1C5IFG0"/>
<keyword evidence="3" id="KW-1185">Reference proteome</keyword>
<proteinExistence type="predicted"/>
<evidence type="ECO:0000313" key="2">
    <source>
        <dbReference type="EMBL" id="SCG57178.1"/>
    </source>
</evidence>
<organism evidence="2 3">
    <name type="scientific">Micromonospora echinaurantiaca</name>
    <dbReference type="NCBI Taxonomy" id="47857"/>
    <lineage>
        <taxon>Bacteria</taxon>
        <taxon>Bacillati</taxon>
        <taxon>Actinomycetota</taxon>
        <taxon>Actinomycetes</taxon>
        <taxon>Micromonosporales</taxon>
        <taxon>Micromonosporaceae</taxon>
        <taxon>Micromonospora</taxon>
    </lineage>
</organism>
<protein>
    <recommendedName>
        <fullName evidence="1">Imm33-like domain-containing protein</fullName>
    </recommendedName>
</protein>
<evidence type="ECO:0000259" key="1">
    <source>
        <dbReference type="Pfam" id="PF24719"/>
    </source>
</evidence>
<name>A0A1C5IFG0_9ACTN</name>
<dbReference type="Proteomes" id="UP000198217">
    <property type="component" value="Chromosome I"/>
</dbReference>
<evidence type="ECO:0000313" key="3">
    <source>
        <dbReference type="Proteomes" id="UP000198217"/>
    </source>
</evidence>
<gene>
    <name evidence="2" type="ORF">GA0070609_3265</name>
</gene>
<dbReference type="Pfam" id="PF24719">
    <property type="entry name" value="Imm33-like"/>
    <property type="match status" value="1"/>
</dbReference>